<proteinExistence type="predicted"/>
<dbReference type="AlphaFoldDB" id="A0A917QC37"/>
<gene>
    <name evidence="2" type="ORF">GCM10011322_31550</name>
</gene>
<dbReference type="RefSeq" id="WP_188914204.1">
    <property type="nucleotide sequence ID" value="NZ_BMMF01000009.1"/>
</dbReference>
<evidence type="ECO:0000313" key="2">
    <source>
        <dbReference type="EMBL" id="GGK42133.1"/>
    </source>
</evidence>
<comment type="caution">
    <text evidence="2">The sequence shown here is derived from an EMBL/GenBank/DDBJ whole genome shotgun (WGS) entry which is preliminary data.</text>
</comment>
<dbReference type="EMBL" id="BMMF01000009">
    <property type="protein sequence ID" value="GGK42133.1"/>
    <property type="molecule type" value="Genomic_DNA"/>
</dbReference>
<feature type="transmembrane region" description="Helical" evidence="1">
    <location>
        <begin position="6"/>
        <end position="25"/>
    </location>
</feature>
<keyword evidence="1" id="KW-0812">Transmembrane</keyword>
<protein>
    <submittedName>
        <fullName evidence="2">Uncharacterized protein</fullName>
    </submittedName>
</protein>
<reference evidence="2 3" key="1">
    <citation type="journal article" date="2014" name="Int. J. Syst. Evol. Microbiol.">
        <title>Complete genome sequence of Corynebacterium casei LMG S-19264T (=DSM 44701T), isolated from a smear-ripened cheese.</title>
        <authorList>
            <consortium name="US DOE Joint Genome Institute (JGI-PGF)"/>
            <person name="Walter F."/>
            <person name="Albersmeier A."/>
            <person name="Kalinowski J."/>
            <person name="Ruckert C."/>
        </authorList>
    </citation>
    <scope>NUCLEOTIDE SEQUENCE [LARGE SCALE GENOMIC DNA]</scope>
    <source>
        <strain evidence="2 3">CGMCC 1.9161</strain>
    </source>
</reference>
<evidence type="ECO:0000256" key="1">
    <source>
        <dbReference type="SAM" id="Phobius"/>
    </source>
</evidence>
<accession>A0A917QC37</accession>
<keyword evidence="1" id="KW-1133">Transmembrane helix</keyword>
<evidence type="ECO:0000313" key="3">
    <source>
        <dbReference type="Proteomes" id="UP000600449"/>
    </source>
</evidence>
<dbReference type="Proteomes" id="UP000600449">
    <property type="component" value="Unassembled WGS sequence"/>
</dbReference>
<name>A0A917QC37_9HYPH</name>
<sequence length="259" mass="29135">MEHVVSLFRIFFLFGAVLSFALMLIEAVGGDAASAALLGASFAANVIFFYIGDIEQFKIFGTVEAKLNRAKDLLSDSQRISRAFASLMIEQLAWGGRWGGLDTRRKKEIVWELSKLLKDSGLSDAEVQVLRKDLVDTAAIDLLSTWHHVVVRATDVYKNSLDSDDDEGRRSVDSWRKSIQIDFTDLPFDEALLLLSPDSVINHPGIKGRIDFARRRIKVAYESCKSEMNYSDEYVKIMEEQVNGGSISWANDLLKDFRS</sequence>
<organism evidence="2 3">
    <name type="scientific">Salinarimonas ramus</name>
    <dbReference type="NCBI Taxonomy" id="690164"/>
    <lineage>
        <taxon>Bacteria</taxon>
        <taxon>Pseudomonadati</taxon>
        <taxon>Pseudomonadota</taxon>
        <taxon>Alphaproteobacteria</taxon>
        <taxon>Hyphomicrobiales</taxon>
        <taxon>Salinarimonadaceae</taxon>
        <taxon>Salinarimonas</taxon>
    </lineage>
</organism>
<keyword evidence="3" id="KW-1185">Reference proteome</keyword>
<feature type="transmembrane region" description="Helical" evidence="1">
    <location>
        <begin position="32"/>
        <end position="51"/>
    </location>
</feature>
<keyword evidence="1" id="KW-0472">Membrane</keyword>